<dbReference type="AlphaFoldDB" id="A0AAV4PVV9"/>
<evidence type="ECO:0000313" key="2">
    <source>
        <dbReference type="EMBL" id="GIY01036.1"/>
    </source>
</evidence>
<protein>
    <submittedName>
        <fullName evidence="2">RNase H domain-containing protein</fullName>
    </submittedName>
</protein>
<accession>A0AAV4PVV9</accession>
<dbReference type="Proteomes" id="UP001054945">
    <property type="component" value="Unassembled WGS sequence"/>
</dbReference>
<reference evidence="2 3" key="1">
    <citation type="submission" date="2021-06" db="EMBL/GenBank/DDBJ databases">
        <title>Caerostris extrusa draft genome.</title>
        <authorList>
            <person name="Kono N."/>
            <person name="Arakawa K."/>
        </authorList>
    </citation>
    <scope>NUCLEOTIDE SEQUENCE [LARGE SCALE GENOMIC DNA]</scope>
</reference>
<name>A0AAV4PVV9_CAEEX</name>
<feature type="region of interest" description="Disordered" evidence="1">
    <location>
        <begin position="20"/>
        <end position="69"/>
    </location>
</feature>
<proteinExistence type="predicted"/>
<evidence type="ECO:0000256" key="1">
    <source>
        <dbReference type="SAM" id="MobiDB-lite"/>
    </source>
</evidence>
<feature type="compositionally biased region" description="Basic and acidic residues" evidence="1">
    <location>
        <begin position="49"/>
        <end position="62"/>
    </location>
</feature>
<comment type="caution">
    <text evidence="2">The sequence shown here is derived from an EMBL/GenBank/DDBJ whole genome shotgun (WGS) entry which is preliminary data.</text>
</comment>
<evidence type="ECO:0000313" key="3">
    <source>
        <dbReference type="Proteomes" id="UP001054945"/>
    </source>
</evidence>
<dbReference type="EMBL" id="BPLR01005249">
    <property type="protein sequence ID" value="GIY01036.1"/>
    <property type="molecule type" value="Genomic_DNA"/>
</dbReference>
<keyword evidence="3" id="KW-1185">Reference proteome</keyword>
<sequence>MARLQVFVYQVISSLNEHRCFQAKSTSSSSSSEEEESSSSGSSDLEEVEASKVKFHDTKPQKPELGAYTEEIDSSAVRIRENKALNSELAPEEIDSSSVKIREPTIMHGHITKAPIRKAEECEIVKRGRLSNGTYVDNNRRRSSDSNKLISKANALIGKDVLYYSNLLLL</sequence>
<organism evidence="2 3">
    <name type="scientific">Caerostris extrusa</name>
    <name type="common">Bark spider</name>
    <name type="synonym">Caerostris bankana</name>
    <dbReference type="NCBI Taxonomy" id="172846"/>
    <lineage>
        <taxon>Eukaryota</taxon>
        <taxon>Metazoa</taxon>
        <taxon>Ecdysozoa</taxon>
        <taxon>Arthropoda</taxon>
        <taxon>Chelicerata</taxon>
        <taxon>Arachnida</taxon>
        <taxon>Araneae</taxon>
        <taxon>Araneomorphae</taxon>
        <taxon>Entelegynae</taxon>
        <taxon>Araneoidea</taxon>
        <taxon>Araneidae</taxon>
        <taxon>Caerostris</taxon>
    </lineage>
</organism>
<gene>
    <name evidence="2" type="primary">AVEN_208080_1</name>
    <name evidence="2" type="ORF">CEXT_20193</name>
</gene>